<evidence type="ECO:0000259" key="1">
    <source>
        <dbReference type="Pfam" id="PF11716"/>
    </source>
</evidence>
<accession>A0ABP3ZIC1</accession>
<proteinExistence type="predicted"/>
<sequence length="215" mass="22894">MTDLPQLIRTERLALIEFLDTLGPAEWATPSLCGEWTVQEVAAHIAWAPVMGPLALIGPLAKAGFRINKASAELSKQYARRGPAEILAQLRANAESGAKPTGVPLIAGLVDAVIHAIDMRRPLNSPREVPAEAFDAVADFSVGARWPTTISVGGSARKRLTGVRLIADGYDWSYGQGPEVHAQGEAVLRILNGRKASRDELTGEGADQLAARLSS</sequence>
<keyword evidence="3" id="KW-1185">Reference proteome</keyword>
<comment type="caution">
    <text evidence="2">The sequence shown here is derived from an EMBL/GenBank/DDBJ whole genome shotgun (WGS) entry which is preliminary data.</text>
</comment>
<dbReference type="InterPro" id="IPR034660">
    <property type="entry name" value="DinB/YfiT-like"/>
</dbReference>
<dbReference type="Gene3D" id="1.20.120.450">
    <property type="entry name" value="dinb family like domain"/>
    <property type="match status" value="1"/>
</dbReference>
<dbReference type="GO" id="GO:0016853">
    <property type="term" value="F:isomerase activity"/>
    <property type="evidence" value="ECO:0007669"/>
    <property type="project" value="UniProtKB-KW"/>
</dbReference>
<reference evidence="3" key="1">
    <citation type="journal article" date="2019" name="Int. J. Syst. Evol. Microbiol.">
        <title>The Global Catalogue of Microorganisms (GCM) 10K type strain sequencing project: providing services to taxonomists for standard genome sequencing and annotation.</title>
        <authorList>
            <consortium name="The Broad Institute Genomics Platform"/>
            <consortium name="The Broad Institute Genome Sequencing Center for Infectious Disease"/>
            <person name="Wu L."/>
            <person name="Ma J."/>
        </authorList>
    </citation>
    <scope>NUCLEOTIDE SEQUENCE [LARGE SCALE GENOMIC DNA]</scope>
    <source>
        <strain evidence="3">JCM 10977</strain>
    </source>
</reference>
<organism evidence="2 3">
    <name type="scientific">Kribbella koreensis</name>
    <dbReference type="NCBI Taxonomy" id="57909"/>
    <lineage>
        <taxon>Bacteria</taxon>
        <taxon>Bacillati</taxon>
        <taxon>Actinomycetota</taxon>
        <taxon>Actinomycetes</taxon>
        <taxon>Propionibacteriales</taxon>
        <taxon>Kribbellaceae</taxon>
        <taxon>Kribbella</taxon>
    </lineage>
</organism>
<dbReference type="RefSeq" id="WP_343963403.1">
    <property type="nucleotide sequence ID" value="NZ_BAAAHK010000001.1"/>
</dbReference>
<gene>
    <name evidence="2" type="ORF">GCM10009554_00230</name>
</gene>
<dbReference type="InterPro" id="IPR024344">
    <property type="entry name" value="MDMPI_metal-binding"/>
</dbReference>
<dbReference type="InterPro" id="IPR017517">
    <property type="entry name" value="Maleyloyr_isom"/>
</dbReference>
<dbReference type="Proteomes" id="UP001500542">
    <property type="component" value="Unassembled WGS sequence"/>
</dbReference>
<dbReference type="Pfam" id="PF11716">
    <property type="entry name" value="MDMPI_N"/>
    <property type="match status" value="1"/>
</dbReference>
<protein>
    <submittedName>
        <fullName evidence="2">Maleylpyruvate isomerase family mycothiol-dependent enzyme</fullName>
    </submittedName>
</protein>
<evidence type="ECO:0000313" key="3">
    <source>
        <dbReference type="Proteomes" id="UP001500542"/>
    </source>
</evidence>
<feature type="domain" description="Mycothiol-dependent maleylpyruvate isomerase metal-binding" evidence="1">
    <location>
        <begin position="10"/>
        <end position="96"/>
    </location>
</feature>
<dbReference type="EMBL" id="BAAAHK010000001">
    <property type="protein sequence ID" value="GAA0922586.1"/>
    <property type="molecule type" value="Genomic_DNA"/>
</dbReference>
<evidence type="ECO:0000313" key="2">
    <source>
        <dbReference type="EMBL" id="GAA0922586.1"/>
    </source>
</evidence>
<dbReference type="SUPFAM" id="SSF109854">
    <property type="entry name" value="DinB/YfiT-like putative metalloenzymes"/>
    <property type="match status" value="1"/>
</dbReference>
<keyword evidence="2" id="KW-0413">Isomerase</keyword>
<name>A0ABP3ZIC1_9ACTN</name>
<dbReference type="NCBIfam" id="TIGR03083">
    <property type="entry name" value="maleylpyruvate isomerase family mycothiol-dependent enzyme"/>
    <property type="match status" value="1"/>
</dbReference>